<reference evidence="1" key="1">
    <citation type="submission" date="2020-05" db="UniProtKB">
        <authorList>
            <consortium name="EnsemblMetazoa"/>
        </authorList>
    </citation>
    <scope>IDENTIFICATION</scope>
    <source>
        <strain evidence="1">SANGQUA</strain>
    </source>
</reference>
<dbReference type="EnsemblMetazoa" id="AQUA014016-RA">
    <property type="protein sequence ID" value="AQUA014016-PA"/>
    <property type="gene ID" value="AQUA014016"/>
</dbReference>
<dbReference type="AlphaFoldDB" id="A0A182XQ70"/>
<sequence length="44" mass="5226">MQQTHSYKEYLCFQKTCHEMFEHDTTISKTNQVSFLSVVNATIR</sequence>
<organism evidence="1 2">
    <name type="scientific">Anopheles quadriannulatus</name>
    <name type="common">Mosquito</name>
    <dbReference type="NCBI Taxonomy" id="34691"/>
    <lineage>
        <taxon>Eukaryota</taxon>
        <taxon>Metazoa</taxon>
        <taxon>Ecdysozoa</taxon>
        <taxon>Arthropoda</taxon>
        <taxon>Hexapoda</taxon>
        <taxon>Insecta</taxon>
        <taxon>Pterygota</taxon>
        <taxon>Neoptera</taxon>
        <taxon>Endopterygota</taxon>
        <taxon>Diptera</taxon>
        <taxon>Nematocera</taxon>
        <taxon>Culicoidea</taxon>
        <taxon>Culicidae</taxon>
        <taxon>Anophelinae</taxon>
        <taxon>Anopheles</taxon>
    </lineage>
</organism>
<dbReference type="VEuPathDB" id="VectorBase:AQUA014016"/>
<keyword evidence="2" id="KW-1185">Reference proteome</keyword>
<proteinExistence type="predicted"/>
<evidence type="ECO:0000313" key="1">
    <source>
        <dbReference type="EnsemblMetazoa" id="AQUA014016-PA"/>
    </source>
</evidence>
<protein>
    <submittedName>
        <fullName evidence="1">Uncharacterized protein</fullName>
    </submittedName>
</protein>
<accession>A0A182XQ70</accession>
<dbReference type="Proteomes" id="UP000076407">
    <property type="component" value="Unassembled WGS sequence"/>
</dbReference>
<name>A0A182XQ70_ANOQN</name>
<evidence type="ECO:0000313" key="2">
    <source>
        <dbReference type="Proteomes" id="UP000076407"/>
    </source>
</evidence>